<protein>
    <submittedName>
        <fullName evidence="1">Uncharacterized protein</fullName>
    </submittedName>
</protein>
<sequence length="133" mass="13815">MQIWHHHPRSGELIAAGVADPDPLTEGAWLVPAFATAVAPPPAAPGTVAVFDVGAWSLVADHRGETWWSAAGDPVIITALGDPSDLGLLAEQPTPGAADPATLPLLSRRQVLFGLFEDGFITLAEFEASATAE</sequence>
<gene>
    <name evidence="1" type="ORF">CH338_29785</name>
</gene>
<accession>A0A327JQM9</accession>
<evidence type="ECO:0000313" key="1">
    <source>
        <dbReference type="EMBL" id="RAI27876.1"/>
    </source>
</evidence>
<proteinExistence type="predicted"/>
<dbReference type="EMBL" id="NPEU01000802">
    <property type="protein sequence ID" value="RAI27876.1"/>
    <property type="molecule type" value="Genomic_DNA"/>
</dbReference>
<dbReference type="AlphaFoldDB" id="A0A327JQM9"/>
<name>A0A327JQM9_9BRAD</name>
<evidence type="ECO:0000313" key="2">
    <source>
        <dbReference type="Proteomes" id="UP000248863"/>
    </source>
</evidence>
<feature type="non-terminal residue" evidence="1">
    <location>
        <position position="133"/>
    </location>
</feature>
<dbReference type="Proteomes" id="UP000248863">
    <property type="component" value="Unassembled WGS sequence"/>
</dbReference>
<comment type="caution">
    <text evidence="1">The sequence shown here is derived from an EMBL/GenBank/DDBJ whole genome shotgun (WGS) entry which is preliminary data.</text>
</comment>
<organism evidence="1 2">
    <name type="scientific">Rhodoplanes elegans</name>
    <dbReference type="NCBI Taxonomy" id="29408"/>
    <lineage>
        <taxon>Bacteria</taxon>
        <taxon>Pseudomonadati</taxon>
        <taxon>Pseudomonadota</taxon>
        <taxon>Alphaproteobacteria</taxon>
        <taxon>Hyphomicrobiales</taxon>
        <taxon>Nitrobacteraceae</taxon>
        <taxon>Rhodoplanes</taxon>
    </lineage>
</organism>
<keyword evidence="2" id="KW-1185">Reference proteome</keyword>
<reference evidence="1 2" key="1">
    <citation type="submission" date="2017-07" db="EMBL/GenBank/DDBJ databases">
        <title>Draft Genome Sequences of Select Purple Nonsulfur Bacteria.</title>
        <authorList>
            <person name="Lasarre B."/>
            <person name="Mckinlay J.B."/>
        </authorList>
    </citation>
    <scope>NUCLEOTIDE SEQUENCE [LARGE SCALE GENOMIC DNA]</scope>
    <source>
        <strain evidence="1 2">DSM 11907</strain>
    </source>
</reference>